<sequence>MGARQSYLYIFLEYMDGQYGSGKGDHTEYTVESSKGVLDECDSFEVVTHKIQITKGDPKSYDIYIYNSRSVASKASYIFGYCSPRVDTHVAKEVKAYYSVLSPHTPLAITFVRENEHNHHCATDKLKEAGWDWASSITKYSSSDLAAMLKEQFTKLSWDRTIQFTDGKDNINIMGRKMEIDNDKFYRVILVPNKGDGTLGVQWLYCLDPPNL</sequence>
<dbReference type="Proteomes" id="UP000244811">
    <property type="component" value="Chromosome 2"/>
</dbReference>
<name>A0A976MBW4_THEOR</name>
<dbReference type="EMBL" id="CP056071">
    <property type="protein sequence ID" value="UKK01713.2"/>
    <property type="molecule type" value="Genomic_DNA"/>
</dbReference>
<evidence type="ECO:0000313" key="2">
    <source>
        <dbReference type="Proteomes" id="UP000244811"/>
    </source>
</evidence>
<evidence type="ECO:0000313" key="1">
    <source>
        <dbReference type="EMBL" id="UKK01713.2"/>
    </source>
</evidence>
<reference evidence="1" key="1">
    <citation type="submission" date="2022-07" db="EMBL/GenBank/DDBJ databases">
        <title>Evaluation of T. orientalis genome assembly methods using nanopore sequencing and analysis of variation between genomes.</title>
        <authorList>
            <person name="Yam J."/>
            <person name="Micallef M.L."/>
            <person name="Liu M."/>
            <person name="Djordjevic S.P."/>
            <person name="Bogema D.R."/>
            <person name="Jenkins C."/>
        </authorList>
    </citation>
    <scope>NUCLEOTIDE SEQUENCE</scope>
    <source>
        <strain evidence="1">Goon Nure</strain>
    </source>
</reference>
<dbReference type="AlphaFoldDB" id="A0A976MBW4"/>
<proteinExistence type="predicted"/>
<gene>
    <name evidence="1" type="ORF">MACK_001066</name>
</gene>
<organism evidence="1 2">
    <name type="scientific">Theileria orientalis</name>
    <dbReference type="NCBI Taxonomy" id="68886"/>
    <lineage>
        <taxon>Eukaryota</taxon>
        <taxon>Sar</taxon>
        <taxon>Alveolata</taxon>
        <taxon>Apicomplexa</taxon>
        <taxon>Aconoidasida</taxon>
        <taxon>Piroplasmida</taxon>
        <taxon>Theileriidae</taxon>
        <taxon>Theileria</taxon>
    </lineage>
</organism>
<protein>
    <submittedName>
        <fullName evidence="1">Uncharacterized protein</fullName>
    </submittedName>
</protein>
<accession>A0A976MBW4</accession>